<reference evidence="4" key="1">
    <citation type="journal article" date="2019" name="Int. J. Syst. Evol. Microbiol.">
        <title>The Global Catalogue of Microorganisms (GCM) 10K type strain sequencing project: providing services to taxonomists for standard genome sequencing and annotation.</title>
        <authorList>
            <consortium name="The Broad Institute Genomics Platform"/>
            <consortium name="The Broad Institute Genome Sequencing Center for Infectious Disease"/>
            <person name="Wu L."/>
            <person name="Ma J."/>
        </authorList>
    </citation>
    <scope>NUCLEOTIDE SEQUENCE [LARGE SCALE GENOMIC DNA]</scope>
    <source>
        <strain evidence="4">KCTC 52232</strain>
    </source>
</reference>
<keyword evidence="1" id="KW-0175">Coiled coil</keyword>
<dbReference type="EMBL" id="JBHUON010000020">
    <property type="protein sequence ID" value="MFD2866043.1"/>
    <property type="molecule type" value="Genomic_DNA"/>
</dbReference>
<keyword evidence="4" id="KW-1185">Reference proteome</keyword>
<evidence type="ECO:0000256" key="1">
    <source>
        <dbReference type="SAM" id="Coils"/>
    </source>
</evidence>
<accession>A0ABW5XT76</accession>
<protein>
    <recommendedName>
        <fullName evidence="5">Tail length tape measure protein</fullName>
    </recommendedName>
</protein>
<gene>
    <name evidence="3" type="ORF">ACFSYC_15190</name>
</gene>
<feature type="region of interest" description="Disordered" evidence="2">
    <location>
        <begin position="354"/>
        <end position="376"/>
    </location>
</feature>
<evidence type="ECO:0000313" key="4">
    <source>
        <dbReference type="Proteomes" id="UP001597601"/>
    </source>
</evidence>
<evidence type="ECO:0000313" key="3">
    <source>
        <dbReference type="EMBL" id="MFD2866043.1"/>
    </source>
</evidence>
<sequence>MGNKDKISINVEINAAGQQQLNQYKTAFDGLRTSISNLAIPISKLDGDIKKLSDSISQNKAQSESMTDSVIKFGDTLGALQVIHKAVLKGMDLLKISGAALQASLTGGLSVIIAFLPEIINWVKEFSKGETTLSAFNKRLQDTKIVVDAVNQVRLQGTKSAQQELVHLELLYNATRNKNISDIERKKILEELKAQYPGYFEKMTTETMMNGQAAQSYNELTKSIIANSRARAAENVMVKNQERAIGNSTNITKLKAELVEYNKQLAEAQAAAETVKNSYYNGVSSASYKTQQLANKAGDFEKQRDATQKLINNLYTDSTLLNRQNDALAKNVAEDTQKYGAKILNVNPVISYKVDSGDGSGGRKNKPPKEDRTITHDSPFEEVKPDTSSIAKSMDAERQKSIEAQNNQILNHKITTQRAIDAVDIESAEKRAKAEDELTKSKIHAGDRFIDAALKNSKKDSAIFKTAFLAKKATSIADTIINTKQAVMESLKAYAGIPFIGQALGIAQAVFMGVQGASSIAEIAKQKPGFAGGGRFVSDGKGSLLSGYSRTDDTNAYLRSGEAVVVSEAMRNPWARNLVSAINVAHGGRDFSMANPGRGYAIGGIFTDGGNSNRYYNQPVNDQKELANTIAYQMINNFPPVFVDVKDINSQQSILAQTVNRVNL</sequence>
<organism evidence="3 4">
    <name type="scientific">Mucilaginibacter antarcticus</name>
    <dbReference type="NCBI Taxonomy" id="1855725"/>
    <lineage>
        <taxon>Bacteria</taxon>
        <taxon>Pseudomonadati</taxon>
        <taxon>Bacteroidota</taxon>
        <taxon>Sphingobacteriia</taxon>
        <taxon>Sphingobacteriales</taxon>
        <taxon>Sphingobacteriaceae</taxon>
        <taxon>Mucilaginibacter</taxon>
    </lineage>
</organism>
<proteinExistence type="predicted"/>
<dbReference type="Proteomes" id="UP001597601">
    <property type="component" value="Unassembled WGS sequence"/>
</dbReference>
<name>A0ABW5XT76_9SPHI</name>
<feature type="compositionally biased region" description="Basic and acidic residues" evidence="2">
    <location>
        <begin position="367"/>
        <end position="376"/>
    </location>
</feature>
<comment type="caution">
    <text evidence="3">The sequence shown here is derived from an EMBL/GenBank/DDBJ whole genome shotgun (WGS) entry which is preliminary data.</text>
</comment>
<dbReference type="RefSeq" id="WP_377129338.1">
    <property type="nucleotide sequence ID" value="NZ_JBHUON010000020.1"/>
</dbReference>
<evidence type="ECO:0008006" key="5">
    <source>
        <dbReference type="Google" id="ProtNLM"/>
    </source>
</evidence>
<feature type="coiled-coil region" evidence="1">
    <location>
        <begin position="251"/>
        <end position="278"/>
    </location>
</feature>
<evidence type="ECO:0000256" key="2">
    <source>
        <dbReference type="SAM" id="MobiDB-lite"/>
    </source>
</evidence>